<accession>Q3Z9N4</accession>
<dbReference type="HOGENOM" id="CLU_3308405_0_0_0"/>
<dbReference type="STRING" id="243164.DET0317"/>
<proteinExistence type="predicted"/>
<keyword evidence="2" id="KW-1185">Reference proteome</keyword>
<sequence length="39" mass="4391">MLSVTSFQSLNHIIGEDIFDMGKDISFALNDSLMISEDR</sequence>
<dbReference type="InParanoid" id="Q3Z9N4"/>
<dbReference type="AlphaFoldDB" id="Q3Z9N4"/>
<dbReference type="Proteomes" id="UP000008289">
    <property type="component" value="Chromosome"/>
</dbReference>
<dbReference type="KEGG" id="det:DET0317"/>
<protein>
    <submittedName>
        <fullName evidence="1">Uncharacterized protein</fullName>
    </submittedName>
</protein>
<evidence type="ECO:0000313" key="1">
    <source>
        <dbReference type="EMBL" id="AAW40343.1"/>
    </source>
</evidence>
<gene>
    <name evidence="1" type="ordered locus">DET0317</name>
</gene>
<evidence type="ECO:0000313" key="2">
    <source>
        <dbReference type="Proteomes" id="UP000008289"/>
    </source>
</evidence>
<organism evidence="1 2">
    <name type="scientific">Dehalococcoides mccartyi (strain ATCC BAA-2266 / KCTC 15142 / 195)</name>
    <name type="common">Dehalococcoides ethenogenes (strain 195)</name>
    <dbReference type="NCBI Taxonomy" id="243164"/>
    <lineage>
        <taxon>Bacteria</taxon>
        <taxon>Bacillati</taxon>
        <taxon>Chloroflexota</taxon>
        <taxon>Dehalococcoidia</taxon>
        <taxon>Dehalococcoidales</taxon>
        <taxon>Dehalococcoidaceae</taxon>
        <taxon>Dehalococcoides</taxon>
    </lineage>
</organism>
<dbReference type="EMBL" id="CP000027">
    <property type="protein sequence ID" value="AAW40343.1"/>
    <property type="molecule type" value="Genomic_DNA"/>
</dbReference>
<name>Q3Z9N4_DEHM1</name>
<reference evidence="1 2" key="1">
    <citation type="journal article" date="2005" name="Science">
        <title>Genome sequence of the PCE-dechlorinating bacterium Dehalococcoides ethenogenes.</title>
        <authorList>
            <person name="Seshadri R."/>
            <person name="Adrian L."/>
            <person name="Fouts D.E."/>
            <person name="Eisen J.A."/>
            <person name="Phillippy A.M."/>
            <person name="Methe B.A."/>
            <person name="Ward N.L."/>
            <person name="Nelson W.C."/>
            <person name="Deboy R.T."/>
            <person name="Khouri H.M."/>
            <person name="Kolonay J.F."/>
            <person name="Dodson R.J."/>
            <person name="Daugherty S.C."/>
            <person name="Brinkac L.M."/>
            <person name="Sullivan S.A."/>
            <person name="Madupu R."/>
            <person name="Nelson K.E."/>
            <person name="Kang K.H."/>
            <person name="Impraim M."/>
            <person name="Tran K."/>
            <person name="Robinson J.M."/>
            <person name="Forberger H.A."/>
            <person name="Fraser C.M."/>
            <person name="Zinder S.H."/>
            <person name="Heidelberg J.F."/>
        </authorList>
    </citation>
    <scope>NUCLEOTIDE SEQUENCE [LARGE SCALE GENOMIC DNA]</scope>
    <source>
        <strain evidence="2">ATCC BAA-2266 / KCTC 15142 / 195</strain>
    </source>
</reference>